<dbReference type="Proteomes" id="UP001155241">
    <property type="component" value="Unassembled WGS sequence"/>
</dbReference>
<evidence type="ECO:0000256" key="4">
    <source>
        <dbReference type="SAM" id="MobiDB-lite"/>
    </source>
</evidence>
<evidence type="ECO:0000313" key="7">
    <source>
        <dbReference type="Proteomes" id="UP001155241"/>
    </source>
</evidence>
<comment type="subcellular location">
    <subcellularLocation>
        <location evidence="1">Membrane</location>
    </subcellularLocation>
</comment>
<feature type="domain" description="NolW-like" evidence="5">
    <location>
        <begin position="443"/>
        <end position="511"/>
    </location>
</feature>
<protein>
    <recommendedName>
        <fullName evidence="5">NolW-like domain-containing protein</fullName>
    </recommendedName>
</protein>
<feature type="compositionally biased region" description="Basic and acidic residues" evidence="4">
    <location>
        <begin position="1108"/>
        <end position="1130"/>
    </location>
</feature>
<feature type="domain" description="NolW-like" evidence="5">
    <location>
        <begin position="855"/>
        <end position="956"/>
    </location>
</feature>
<keyword evidence="2" id="KW-0732">Signal</keyword>
<comment type="caution">
    <text evidence="6">The sequence shown here is derived from an EMBL/GenBank/DDBJ whole genome shotgun (WGS) entry which is preliminary data.</text>
</comment>
<dbReference type="AlphaFoldDB" id="A0A9X2F9V2"/>
<evidence type="ECO:0000256" key="2">
    <source>
        <dbReference type="ARBA" id="ARBA00022729"/>
    </source>
</evidence>
<feature type="compositionally biased region" description="Basic and acidic residues" evidence="4">
    <location>
        <begin position="199"/>
        <end position="223"/>
    </location>
</feature>
<dbReference type="InterPro" id="IPR005644">
    <property type="entry name" value="NolW-like"/>
</dbReference>
<dbReference type="EMBL" id="JAMXLR010000036">
    <property type="protein sequence ID" value="MCO6044227.1"/>
    <property type="molecule type" value="Genomic_DNA"/>
</dbReference>
<dbReference type="GO" id="GO:0016020">
    <property type="term" value="C:membrane"/>
    <property type="evidence" value="ECO:0007669"/>
    <property type="project" value="UniProtKB-SubCell"/>
</dbReference>
<dbReference type="InterPro" id="IPR050810">
    <property type="entry name" value="Bact_Secretion_Sys_Channel"/>
</dbReference>
<feature type="region of interest" description="Disordered" evidence="4">
    <location>
        <begin position="1090"/>
        <end position="1156"/>
    </location>
</feature>
<dbReference type="GO" id="GO:0009306">
    <property type="term" value="P:protein secretion"/>
    <property type="evidence" value="ECO:0007669"/>
    <property type="project" value="TreeGrafter"/>
</dbReference>
<feature type="compositionally biased region" description="Acidic residues" evidence="4">
    <location>
        <begin position="161"/>
        <end position="178"/>
    </location>
</feature>
<keyword evidence="7" id="KW-1185">Reference proteome</keyword>
<name>A0A9X2F9V2_9BACT</name>
<dbReference type="PANTHER" id="PTHR30332:SF24">
    <property type="entry name" value="SECRETIN GSPD-RELATED"/>
    <property type="match status" value="1"/>
</dbReference>
<proteinExistence type="predicted"/>
<sequence length="1156" mass="122742">MPVREKYPSNVVHCRWILVLLVSACLFSLSVRDCLAADPELVGLLALATEASSADTLELSDEQLEKLTELLDTREEAVLAEAMKVRTLEGEERAAALRPYRVESQRQMAGLLTDKQLDSLNELAAANPNDFYEPMGGTPAEETAATQDTPTDGPEVTDQAEMTEEPSAEDSESSDDEQQPAADRPEGPPQRGPGGFGRFGDRGGERPDGERPSFGRDRGDRGGFGRGGFGRRSEDESGADSGPSERSAPTRSVPATGGADPSTFPAADSDGKLTFSFRYQPWQDVLDWFAEQNGLSLLLESPPSGTFNYTDPRKYTPAEALDVLNSVLLTKGYTLVRRERMLVLVNLEDGIPPNLVTNVSLEELDKRGDYELIRVLFQVRNMTPEAASEEVSRLVGPQGSVVVLPRAGMLQVTETAGRIRAIREVIDAIENPTDSKKGDIKPYELEYASAGTVMPVLRQMLGIEAEGFSTPDGTLQLAVDGSTGSRLLAYGTPEMVKRLEEVLDLVDVPEAAGGPIDQLQLEVYPVNQADPEAVLKVLQTLLADEPGTRLATDPLTGNLVALASVANHRTIQATLGQMSEDARQIEVIPLQSVEPQLALLSITKLFGITSGEEADPRAPIVDADLSTNSLMVRGTKAQLDQIKALLGQMGESADSVFASTEKGNVRLLPLTSSEARSALQQLDDIWPTLRSNPIRMVSPANVIRSYRPSEQATPDSPTEDSFDIESMFRFQSPEPATGEDPVPTDRGTSLTRRLRAIPVGFQPDPEAAAEQADEAAESESGSESSVPAQKPKGTLTQTTPPASQPNKPSQPGAPILVAPGPNGLLIASDDLDALDAFERILEASSMQSTSGREYAVFYLKHAKAATAAAILGEMFGSAGGTGDSLMGGIADAALGDIGGGLMGDLLGLGGAGASTGFSAAGVDIVTDARLNALIVYARPDDIDMVFRLLQVLDQRSGPTDVEAEGVPRLIPVVNTSASQVADVVKTIFSDRLEGGSGGQPSPEDLMRMLRQGQGGGADAQEPAKMSIGVDSRSNSLVVRAPDPLFVQVEALVKQLDTEQLDSSESTQIVSLKYSNSSAIKEALSSILGSDAVTSGSQQTSGEQAGGGDRGDRDQARQREEFVRRIQEFRNRMQGGGRGGPPGGGRGGGGRGGRGGR</sequence>
<dbReference type="Pfam" id="PF03958">
    <property type="entry name" value="Secretin_N"/>
    <property type="match status" value="3"/>
</dbReference>
<dbReference type="GO" id="GO:0015627">
    <property type="term" value="C:type II protein secretion system complex"/>
    <property type="evidence" value="ECO:0007669"/>
    <property type="project" value="TreeGrafter"/>
</dbReference>
<evidence type="ECO:0000256" key="3">
    <source>
        <dbReference type="ARBA" id="ARBA00023136"/>
    </source>
</evidence>
<dbReference type="InterPro" id="IPR038591">
    <property type="entry name" value="NolW-like_sf"/>
</dbReference>
<evidence type="ECO:0000259" key="5">
    <source>
        <dbReference type="Pfam" id="PF03958"/>
    </source>
</evidence>
<feature type="region of interest" description="Disordered" evidence="4">
    <location>
        <begin position="127"/>
        <end position="268"/>
    </location>
</feature>
<reference evidence="6" key="1">
    <citation type="submission" date="2022-06" db="EMBL/GenBank/DDBJ databases">
        <title>Aeoliella straminimaris, a novel planctomycete from sediments.</title>
        <authorList>
            <person name="Vitorino I.R."/>
            <person name="Lage O.M."/>
        </authorList>
    </citation>
    <scope>NUCLEOTIDE SEQUENCE</scope>
    <source>
        <strain evidence="6">ICT_H6.2</strain>
    </source>
</reference>
<accession>A0A9X2F9V2</accession>
<feature type="region of interest" description="Disordered" evidence="4">
    <location>
        <begin position="760"/>
        <end position="817"/>
    </location>
</feature>
<feature type="domain" description="NolW-like" evidence="5">
    <location>
        <begin position="968"/>
        <end position="1059"/>
    </location>
</feature>
<gene>
    <name evidence="6" type="ORF">NG895_09945</name>
</gene>
<feature type="compositionally biased region" description="Polar residues" evidence="4">
    <location>
        <begin position="1091"/>
        <end position="1100"/>
    </location>
</feature>
<keyword evidence="3" id="KW-0472">Membrane</keyword>
<evidence type="ECO:0000256" key="1">
    <source>
        <dbReference type="ARBA" id="ARBA00004370"/>
    </source>
</evidence>
<organism evidence="6 7">
    <name type="scientific">Aeoliella straminimaris</name>
    <dbReference type="NCBI Taxonomy" id="2954799"/>
    <lineage>
        <taxon>Bacteria</taxon>
        <taxon>Pseudomonadati</taxon>
        <taxon>Planctomycetota</taxon>
        <taxon>Planctomycetia</taxon>
        <taxon>Pirellulales</taxon>
        <taxon>Lacipirellulaceae</taxon>
        <taxon>Aeoliella</taxon>
    </lineage>
</organism>
<dbReference type="Gene3D" id="3.30.1370.120">
    <property type="match status" value="4"/>
</dbReference>
<feature type="compositionally biased region" description="Polar residues" evidence="4">
    <location>
        <begin position="794"/>
        <end position="809"/>
    </location>
</feature>
<dbReference type="PANTHER" id="PTHR30332">
    <property type="entry name" value="PROBABLE GENERAL SECRETION PATHWAY PROTEIN D"/>
    <property type="match status" value="1"/>
</dbReference>
<evidence type="ECO:0000313" key="6">
    <source>
        <dbReference type="EMBL" id="MCO6044227.1"/>
    </source>
</evidence>
<dbReference type="RefSeq" id="WP_252852331.1">
    <property type="nucleotide sequence ID" value="NZ_JAMXLR010000036.1"/>
</dbReference>
<feature type="compositionally biased region" description="Gly residues" evidence="4">
    <location>
        <begin position="1133"/>
        <end position="1156"/>
    </location>
</feature>